<comment type="caution">
    <text evidence="1">The sequence shown here is derived from an EMBL/GenBank/DDBJ whole genome shotgun (WGS) entry which is preliminary data.</text>
</comment>
<accession>A0A9C7V7X8</accession>
<dbReference type="Proteomes" id="UP000262210">
    <property type="component" value="Unassembled WGS sequence"/>
</dbReference>
<proteinExistence type="predicted"/>
<dbReference type="EMBL" id="DPSM01000028">
    <property type="protein sequence ID" value="HCK02101.1"/>
    <property type="molecule type" value="Genomic_DNA"/>
</dbReference>
<evidence type="ECO:0000313" key="2">
    <source>
        <dbReference type="Proteomes" id="UP000262210"/>
    </source>
</evidence>
<dbReference type="AlphaFoldDB" id="A0A9C7V7X8"/>
<evidence type="ECO:0000313" key="1">
    <source>
        <dbReference type="EMBL" id="HCK02101.1"/>
    </source>
</evidence>
<reference evidence="1 2" key="1">
    <citation type="journal article" date="2018" name="Nat. Biotechnol.">
        <title>A standardized bacterial taxonomy based on genome phylogeny substantially revises the tree of life.</title>
        <authorList>
            <person name="Parks D.H."/>
            <person name="Chuvochina M."/>
            <person name="Waite D.W."/>
            <person name="Rinke C."/>
            <person name="Skarshewski A."/>
            <person name="Chaumeil P.A."/>
            <person name="Hugenholtz P."/>
        </authorList>
    </citation>
    <scope>NUCLEOTIDE SEQUENCE [LARGE SCALE GENOMIC DNA]</scope>
    <source>
        <strain evidence="1">UBA11264</strain>
    </source>
</reference>
<sequence length="121" mass="12799">MSITSNGSQAVTQGDIIVRSETSHFNRTEHKFAAATLTRVPEVGDIVDAATGELSDGTKDQVLVIHVQNDGQNAVGKDCLTVIADKLIYISTDYIKAADRPVAIAKLVADGHVRLAVNANA</sequence>
<organism evidence="1 2">
    <name type="scientific">Serratia grimesii</name>
    <dbReference type="NCBI Taxonomy" id="82995"/>
    <lineage>
        <taxon>Bacteria</taxon>
        <taxon>Pseudomonadati</taxon>
        <taxon>Pseudomonadota</taxon>
        <taxon>Gammaproteobacteria</taxon>
        <taxon>Enterobacterales</taxon>
        <taxon>Yersiniaceae</taxon>
        <taxon>Serratia</taxon>
    </lineage>
</organism>
<dbReference type="RefSeq" id="WP_278431733.1">
    <property type="nucleotide sequence ID" value="NZ_DPSM01000028.1"/>
</dbReference>
<name>A0A9C7V7X8_9GAMM</name>
<protein>
    <submittedName>
        <fullName evidence="1">Uncharacterized protein</fullName>
    </submittedName>
</protein>
<gene>
    <name evidence="1" type="ORF">DHV72_19060</name>
</gene>